<reference evidence="1 2" key="1">
    <citation type="submission" date="2021-06" db="EMBL/GenBank/DDBJ databases">
        <title>Caerostris extrusa draft genome.</title>
        <authorList>
            <person name="Kono N."/>
            <person name="Arakawa K."/>
        </authorList>
    </citation>
    <scope>NUCLEOTIDE SEQUENCE [LARGE SCALE GENOMIC DNA]</scope>
</reference>
<evidence type="ECO:0000313" key="2">
    <source>
        <dbReference type="Proteomes" id="UP001054945"/>
    </source>
</evidence>
<protein>
    <submittedName>
        <fullName evidence="1">Uncharacterized protein</fullName>
    </submittedName>
</protein>
<evidence type="ECO:0000313" key="1">
    <source>
        <dbReference type="EMBL" id="GIX87499.1"/>
    </source>
</evidence>
<keyword evidence="2" id="KW-1185">Reference proteome</keyword>
<gene>
    <name evidence="1" type="ORF">CEXT_510331</name>
</gene>
<dbReference type="AlphaFoldDB" id="A0AAV4NSX2"/>
<dbReference type="Proteomes" id="UP001054945">
    <property type="component" value="Unassembled WGS sequence"/>
</dbReference>
<name>A0AAV4NSX2_CAEEX</name>
<proteinExistence type="predicted"/>
<sequence length="157" mass="17997">MNSRRKMAHAGFRFLQWNAGGLPRSKISKLKDIVVEERVDIMKQIYAQLNPSSEERRRQVFSFVNIIVLQRKYELKEWSCFIIEGGKVLKSSCASQGSAEAGRVIIQSRSLEGRAEIPHLLSSSETSFLSFQITAGRTHTKKRKKKERTLFINILRG</sequence>
<organism evidence="1 2">
    <name type="scientific">Caerostris extrusa</name>
    <name type="common">Bark spider</name>
    <name type="synonym">Caerostris bankana</name>
    <dbReference type="NCBI Taxonomy" id="172846"/>
    <lineage>
        <taxon>Eukaryota</taxon>
        <taxon>Metazoa</taxon>
        <taxon>Ecdysozoa</taxon>
        <taxon>Arthropoda</taxon>
        <taxon>Chelicerata</taxon>
        <taxon>Arachnida</taxon>
        <taxon>Araneae</taxon>
        <taxon>Araneomorphae</taxon>
        <taxon>Entelegynae</taxon>
        <taxon>Araneoidea</taxon>
        <taxon>Araneidae</taxon>
        <taxon>Caerostris</taxon>
    </lineage>
</organism>
<comment type="caution">
    <text evidence="1">The sequence shown here is derived from an EMBL/GenBank/DDBJ whole genome shotgun (WGS) entry which is preliminary data.</text>
</comment>
<accession>A0AAV4NSX2</accession>
<dbReference type="EMBL" id="BPLR01021240">
    <property type="protein sequence ID" value="GIX87499.1"/>
    <property type="molecule type" value="Genomic_DNA"/>
</dbReference>